<dbReference type="Proteomes" id="UP001338137">
    <property type="component" value="Unassembled WGS sequence"/>
</dbReference>
<name>A0ABU6FXI4_9BACL</name>
<dbReference type="CDD" id="cd12912">
    <property type="entry name" value="PDC2_MCP_like"/>
    <property type="match status" value="1"/>
</dbReference>
<keyword evidence="8" id="KW-0067">ATP-binding</keyword>
<dbReference type="SMART" id="SM00387">
    <property type="entry name" value="HATPase_c"/>
    <property type="match status" value="1"/>
</dbReference>
<comment type="caution">
    <text evidence="14">The sequence shown here is derived from an EMBL/GenBank/DDBJ whole genome shotgun (WGS) entry which is preliminary data.</text>
</comment>
<evidence type="ECO:0000256" key="10">
    <source>
        <dbReference type="ARBA" id="ARBA00023012"/>
    </source>
</evidence>
<dbReference type="CDD" id="cd06225">
    <property type="entry name" value="HAMP"/>
    <property type="match status" value="1"/>
</dbReference>
<sequence length="603" mass="68503">MRKAHIAQADFFRNMNMKNKLLIVFLLIGLVPVLCFALITYQQSTKAFEAELSKYTVEIAKQAGGRLDSFGQEMERISNIVRFDGDVQTILYQAPHPSDSEFIQSVRSVRNLFETISNFRSHLKGIYLIEDPGILVYSSTGDVANMDFAFDQDPWFKQIKQQQQFHLNPVHPQNYVKGDPVVTFSTRVLDNREFHTKGTLLFDFSPTILREMSDTIQLGKTGYVFMMTEDGESVIPTDHSLSWLKENNRLELFKGRTSGHFLLEVNGRKTLVGFHTSTQTGWKIVGVVPFAELATEMNAIRVGIIIMILAALIGIFLLSTALSKMFTEPLKLLVHHMKAVEMGNFDVSLALNRRDEIGKLNNSFNQMVEELHRMKNVVFMAEVREYQNQLLLKDSELKSLQAQIKPHFLYNTLNVIVCIAEVHGVDEIVHVSQALSKMFKYSISGSPVTTLEEEIEHLKAYLSIVQVRFPNRFEVQVQVDPELMDIQVLKLICQPVVENCVKHAFLGKEGPGQILVSVKAENGNLIFHFKDDGIGMGPDQLRKFQKQQQPKQDKHIGLANVQLRLQMVYGDRFAMNIKSEVNEGTCVEIVLAGVVDHISRIDR</sequence>
<keyword evidence="11 12" id="KW-0472">Membrane</keyword>
<evidence type="ECO:0000256" key="11">
    <source>
        <dbReference type="ARBA" id="ARBA00023136"/>
    </source>
</evidence>
<dbReference type="GO" id="GO:0016301">
    <property type="term" value="F:kinase activity"/>
    <property type="evidence" value="ECO:0007669"/>
    <property type="project" value="UniProtKB-KW"/>
</dbReference>
<dbReference type="SMART" id="SM00304">
    <property type="entry name" value="HAMP"/>
    <property type="match status" value="1"/>
</dbReference>
<dbReference type="SUPFAM" id="SSF158472">
    <property type="entry name" value="HAMP domain-like"/>
    <property type="match status" value="1"/>
</dbReference>
<evidence type="ECO:0000313" key="14">
    <source>
        <dbReference type="EMBL" id="MEC0226455.1"/>
    </source>
</evidence>
<dbReference type="InterPro" id="IPR003594">
    <property type="entry name" value="HATPase_dom"/>
</dbReference>
<dbReference type="PANTHER" id="PTHR34220">
    <property type="entry name" value="SENSOR HISTIDINE KINASE YPDA"/>
    <property type="match status" value="1"/>
</dbReference>
<evidence type="ECO:0000256" key="9">
    <source>
        <dbReference type="ARBA" id="ARBA00022989"/>
    </source>
</evidence>
<dbReference type="Pfam" id="PF06580">
    <property type="entry name" value="His_kinase"/>
    <property type="match status" value="1"/>
</dbReference>
<dbReference type="Gene3D" id="3.30.565.10">
    <property type="entry name" value="Histidine kinase-like ATPase, C-terminal domain"/>
    <property type="match status" value="1"/>
</dbReference>
<evidence type="ECO:0000256" key="12">
    <source>
        <dbReference type="SAM" id="Phobius"/>
    </source>
</evidence>
<keyword evidence="7 14" id="KW-0418">Kinase</keyword>
<dbReference type="Gene3D" id="6.10.340.10">
    <property type="match status" value="1"/>
</dbReference>
<dbReference type="PROSITE" id="PS50885">
    <property type="entry name" value="HAMP"/>
    <property type="match status" value="1"/>
</dbReference>
<organism evidence="14 15">
    <name type="scientific">Paenibacillus alba</name>
    <dbReference type="NCBI Taxonomy" id="1197127"/>
    <lineage>
        <taxon>Bacteria</taxon>
        <taxon>Bacillati</taxon>
        <taxon>Bacillota</taxon>
        <taxon>Bacilli</taxon>
        <taxon>Bacillales</taxon>
        <taxon>Paenibacillaceae</taxon>
        <taxon>Paenibacillus</taxon>
    </lineage>
</organism>
<keyword evidence="4" id="KW-0808">Transferase</keyword>
<dbReference type="Gene3D" id="3.30.450.20">
    <property type="entry name" value="PAS domain"/>
    <property type="match status" value="2"/>
</dbReference>
<keyword evidence="3" id="KW-0597">Phosphoprotein</keyword>
<feature type="domain" description="HAMP" evidence="13">
    <location>
        <begin position="324"/>
        <end position="376"/>
    </location>
</feature>
<evidence type="ECO:0000256" key="3">
    <source>
        <dbReference type="ARBA" id="ARBA00022553"/>
    </source>
</evidence>
<evidence type="ECO:0000256" key="6">
    <source>
        <dbReference type="ARBA" id="ARBA00022741"/>
    </source>
</evidence>
<proteinExistence type="predicted"/>
<evidence type="ECO:0000256" key="5">
    <source>
        <dbReference type="ARBA" id="ARBA00022692"/>
    </source>
</evidence>
<accession>A0ABU6FXI4</accession>
<feature type="transmembrane region" description="Helical" evidence="12">
    <location>
        <begin position="302"/>
        <end position="322"/>
    </location>
</feature>
<keyword evidence="2" id="KW-1003">Cell membrane</keyword>
<dbReference type="InterPro" id="IPR003660">
    <property type="entry name" value="HAMP_dom"/>
</dbReference>
<dbReference type="InterPro" id="IPR010559">
    <property type="entry name" value="Sig_transdc_His_kin_internal"/>
</dbReference>
<keyword evidence="5 12" id="KW-0812">Transmembrane</keyword>
<keyword evidence="15" id="KW-1185">Reference proteome</keyword>
<evidence type="ECO:0000256" key="7">
    <source>
        <dbReference type="ARBA" id="ARBA00022777"/>
    </source>
</evidence>
<comment type="subcellular location">
    <subcellularLocation>
        <location evidence="1">Cell membrane</location>
        <topology evidence="1">Multi-pass membrane protein</topology>
    </subcellularLocation>
</comment>
<dbReference type="EMBL" id="JARLKY010000010">
    <property type="protein sequence ID" value="MEC0226455.1"/>
    <property type="molecule type" value="Genomic_DNA"/>
</dbReference>
<reference evidence="14 15" key="1">
    <citation type="submission" date="2023-03" db="EMBL/GenBank/DDBJ databases">
        <title>Bacillus Genome Sequencing.</title>
        <authorList>
            <person name="Dunlap C."/>
        </authorList>
    </citation>
    <scope>NUCLEOTIDE SEQUENCE [LARGE SCALE GENOMIC DNA]</scope>
    <source>
        <strain evidence="14 15">BD-533</strain>
    </source>
</reference>
<dbReference type="InterPro" id="IPR050640">
    <property type="entry name" value="Bact_2-comp_sensor_kinase"/>
</dbReference>
<gene>
    <name evidence="14" type="ORF">P4I72_04925</name>
</gene>
<dbReference type="InterPro" id="IPR036890">
    <property type="entry name" value="HATPase_C_sf"/>
</dbReference>
<dbReference type="CDD" id="cd18773">
    <property type="entry name" value="PDC1_HK_sensor"/>
    <property type="match status" value="1"/>
</dbReference>
<evidence type="ECO:0000259" key="13">
    <source>
        <dbReference type="PROSITE" id="PS50885"/>
    </source>
</evidence>
<dbReference type="RefSeq" id="WP_173217560.1">
    <property type="nucleotide sequence ID" value="NZ_JABMKZ010000005.1"/>
</dbReference>
<dbReference type="PANTHER" id="PTHR34220:SF11">
    <property type="entry name" value="SENSOR PROTEIN KINASE HPTS"/>
    <property type="match status" value="1"/>
</dbReference>
<evidence type="ECO:0000256" key="2">
    <source>
        <dbReference type="ARBA" id="ARBA00022475"/>
    </source>
</evidence>
<evidence type="ECO:0000256" key="8">
    <source>
        <dbReference type="ARBA" id="ARBA00022840"/>
    </source>
</evidence>
<keyword evidence="9 12" id="KW-1133">Transmembrane helix</keyword>
<dbReference type="InterPro" id="IPR033479">
    <property type="entry name" value="dCache_1"/>
</dbReference>
<protein>
    <submittedName>
        <fullName evidence="14">Sensor histidine kinase</fullName>
    </submittedName>
</protein>
<dbReference type="Pfam" id="PF02743">
    <property type="entry name" value="dCache_1"/>
    <property type="match status" value="1"/>
</dbReference>
<evidence type="ECO:0000256" key="4">
    <source>
        <dbReference type="ARBA" id="ARBA00022679"/>
    </source>
</evidence>
<evidence type="ECO:0000256" key="1">
    <source>
        <dbReference type="ARBA" id="ARBA00004651"/>
    </source>
</evidence>
<evidence type="ECO:0000313" key="15">
    <source>
        <dbReference type="Proteomes" id="UP001338137"/>
    </source>
</evidence>
<dbReference type="Pfam" id="PF02518">
    <property type="entry name" value="HATPase_c"/>
    <property type="match status" value="1"/>
</dbReference>
<dbReference type="Pfam" id="PF00672">
    <property type="entry name" value="HAMP"/>
    <property type="match status" value="1"/>
</dbReference>
<keyword evidence="10" id="KW-0902">Two-component regulatory system</keyword>
<dbReference type="SUPFAM" id="SSF55874">
    <property type="entry name" value="ATPase domain of HSP90 chaperone/DNA topoisomerase II/histidine kinase"/>
    <property type="match status" value="1"/>
</dbReference>
<keyword evidence="6" id="KW-0547">Nucleotide-binding</keyword>